<dbReference type="Proteomes" id="UP000037784">
    <property type="component" value="Unassembled WGS sequence"/>
</dbReference>
<dbReference type="EMBL" id="BBZA01000235">
    <property type="protein sequence ID" value="GAP64232.1"/>
    <property type="molecule type" value="Genomic_DNA"/>
</dbReference>
<dbReference type="RefSeq" id="WP_054493951.1">
    <property type="nucleotide sequence ID" value="NZ_BBZA01000235.1"/>
</dbReference>
<dbReference type="SUPFAM" id="SSF53335">
    <property type="entry name" value="S-adenosyl-L-methionine-dependent methyltransferases"/>
    <property type="match status" value="1"/>
</dbReference>
<comment type="caution">
    <text evidence="2">The sequence shown here is derived from an EMBL/GenBank/DDBJ whole genome shotgun (WGS) entry which is preliminary data.</text>
</comment>
<dbReference type="Pfam" id="PF13649">
    <property type="entry name" value="Methyltransf_25"/>
    <property type="match status" value="1"/>
</dbReference>
<dbReference type="InterPro" id="IPR029063">
    <property type="entry name" value="SAM-dependent_MTases_sf"/>
</dbReference>
<evidence type="ECO:0000259" key="1">
    <source>
        <dbReference type="Pfam" id="PF13649"/>
    </source>
</evidence>
<keyword evidence="3" id="KW-1185">Reference proteome</keyword>
<dbReference type="Gene3D" id="3.40.50.150">
    <property type="entry name" value="Vaccinia Virus protein VP39"/>
    <property type="match status" value="1"/>
</dbReference>
<sequence length="239" mass="27127">MLPRPFWQRLYTTDEQEAEQAAQRLAALARAHGAQRVLDGHAGVGHRAVALAAAGLDVTAAEADEWRFATAARLVRATHAPVTLYRLGMTRLANIEGAPFDMALLLDDALALVGQPAAARLLDTMHRVVRPGGLLVVGLRDWEQHLRRRETFIPRQVARVNGSRLFMFEAWEYTDKRMAHCSHFYVSFGASKWHVEVREMLYEAIFRDEAEQAFAAAGWRILEEITLDDRRWWVLRSTP</sequence>
<name>A0A0M8KAT0_9CHLR</name>
<feature type="domain" description="Methyltransferase" evidence="1">
    <location>
        <begin position="37"/>
        <end position="133"/>
    </location>
</feature>
<dbReference type="InParanoid" id="A0A0M8KAT0"/>
<proteinExistence type="predicted"/>
<dbReference type="AlphaFoldDB" id="A0A0M8KAT0"/>
<organism evidence="2 3">
    <name type="scientific">Ardenticatena maritima</name>
    <dbReference type="NCBI Taxonomy" id="872965"/>
    <lineage>
        <taxon>Bacteria</taxon>
        <taxon>Bacillati</taxon>
        <taxon>Chloroflexota</taxon>
        <taxon>Ardenticatenia</taxon>
        <taxon>Ardenticatenales</taxon>
        <taxon>Ardenticatenaceae</taxon>
        <taxon>Ardenticatena</taxon>
    </lineage>
</organism>
<evidence type="ECO:0000313" key="2">
    <source>
        <dbReference type="EMBL" id="GAP64232.1"/>
    </source>
</evidence>
<evidence type="ECO:0000313" key="3">
    <source>
        <dbReference type="Proteomes" id="UP000037784"/>
    </source>
</evidence>
<dbReference type="InterPro" id="IPR041698">
    <property type="entry name" value="Methyltransf_25"/>
</dbReference>
<accession>A0A0M8KAT0</accession>
<protein>
    <recommendedName>
        <fullName evidence="1">Methyltransferase domain-containing protein</fullName>
    </recommendedName>
</protein>
<gene>
    <name evidence="2" type="ORF">ARMA_2655</name>
</gene>
<reference evidence="3" key="1">
    <citation type="submission" date="2015-08" db="EMBL/GenBank/DDBJ databases">
        <title>Draft Genome Sequence of a Heterotrophic Facultative Anaerobic Bacterium Ardenticatena maritima Strain 110S.</title>
        <authorList>
            <person name="Kawaichi S."/>
            <person name="Yoshida T."/>
            <person name="Sako Y."/>
            <person name="Nakamura R."/>
        </authorList>
    </citation>
    <scope>NUCLEOTIDE SEQUENCE [LARGE SCALE GENOMIC DNA]</scope>
    <source>
        <strain evidence="3">110S</strain>
    </source>
</reference>